<dbReference type="NCBIfam" id="TIGR04183">
    <property type="entry name" value="Por_Secre_tail"/>
    <property type="match status" value="1"/>
</dbReference>
<dbReference type="InterPro" id="IPR036249">
    <property type="entry name" value="Thioredoxin-like_sf"/>
</dbReference>
<feature type="signal peptide" evidence="2">
    <location>
        <begin position="1"/>
        <end position="19"/>
    </location>
</feature>
<dbReference type="STRING" id="1406840.Q763_13855"/>
<dbReference type="Pfam" id="PF00578">
    <property type="entry name" value="AhpC-TSA"/>
    <property type="match status" value="1"/>
</dbReference>
<dbReference type="PROSITE" id="PS51352">
    <property type="entry name" value="THIOREDOXIN_2"/>
    <property type="match status" value="1"/>
</dbReference>
<dbReference type="InterPro" id="IPR026444">
    <property type="entry name" value="Secre_tail"/>
</dbReference>
<feature type="chain" id="PRO_5002002367" description="Thioredoxin domain-containing protein" evidence="2">
    <location>
        <begin position="20"/>
        <end position="495"/>
    </location>
</feature>
<comment type="caution">
    <text evidence="4">The sequence shown here is derived from an EMBL/GenBank/DDBJ whole genome shotgun (WGS) entry which is preliminary data.</text>
</comment>
<proteinExistence type="predicted"/>
<dbReference type="InterPro" id="IPR000866">
    <property type="entry name" value="AhpC/TSA"/>
</dbReference>
<evidence type="ECO:0000313" key="4">
    <source>
        <dbReference type="EMBL" id="KGO79318.1"/>
    </source>
</evidence>
<reference evidence="4 5" key="1">
    <citation type="submission" date="2013-09" db="EMBL/GenBank/DDBJ databases">
        <authorList>
            <person name="Zeng Z."/>
            <person name="Chen C."/>
        </authorList>
    </citation>
    <scope>NUCLEOTIDE SEQUENCE [LARGE SCALE GENOMIC DNA]</scope>
    <source>
        <strain evidence="4 5">F44-8</strain>
    </source>
</reference>
<dbReference type="RefSeq" id="WP_035135241.1">
    <property type="nucleotide sequence ID" value="NZ_JRLV01000018.1"/>
</dbReference>
<dbReference type="SUPFAM" id="SSF52833">
    <property type="entry name" value="Thioredoxin-like"/>
    <property type="match status" value="1"/>
</dbReference>
<name>A0A0A2LJF7_9FLAO</name>
<organism evidence="4 5">
    <name type="scientific">Flavobacterium beibuense F44-8</name>
    <dbReference type="NCBI Taxonomy" id="1406840"/>
    <lineage>
        <taxon>Bacteria</taxon>
        <taxon>Pseudomonadati</taxon>
        <taxon>Bacteroidota</taxon>
        <taxon>Flavobacteriia</taxon>
        <taxon>Flavobacteriales</taxon>
        <taxon>Flavobacteriaceae</taxon>
        <taxon>Flavobacterium</taxon>
    </lineage>
</organism>
<protein>
    <recommendedName>
        <fullName evidence="3">Thioredoxin domain-containing protein</fullName>
    </recommendedName>
</protein>
<keyword evidence="1 2" id="KW-0732">Signal</keyword>
<keyword evidence="5" id="KW-1185">Reference proteome</keyword>
<dbReference type="GO" id="GO:0016491">
    <property type="term" value="F:oxidoreductase activity"/>
    <property type="evidence" value="ECO:0007669"/>
    <property type="project" value="InterPro"/>
</dbReference>
<dbReference type="InterPro" id="IPR013766">
    <property type="entry name" value="Thioredoxin_domain"/>
</dbReference>
<dbReference type="Pfam" id="PF18962">
    <property type="entry name" value="Por_Secre_tail"/>
    <property type="match status" value="1"/>
</dbReference>
<dbReference type="AlphaFoldDB" id="A0A0A2LJF7"/>
<dbReference type="EMBL" id="JRLV01000018">
    <property type="protein sequence ID" value="KGO79318.1"/>
    <property type="molecule type" value="Genomic_DNA"/>
</dbReference>
<dbReference type="GO" id="GO:0016209">
    <property type="term" value="F:antioxidant activity"/>
    <property type="evidence" value="ECO:0007669"/>
    <property type="project" value="InterPro"/>
</dbReference>
<sequence length="495" mass="53061">MKKLLLLGLMLIGGLTANAQEAGLPDGTVAPDFTAEDINGNTHTLSTYLEEGKTVILYISATWCSPCWQFHNTHYLADLYESYGPGGSDEVVILYVEGDPSTTLADIQGTGSNTWGDWTKGSPFPILDNAQIADDYEIGFFPTLYMICSETGTTKQIDRNDPAGFVETIEATCGGTLTGVPSRATARGIDRRFCSNVGEASAIIRNLGTEDITTGTVVLKENGSVVATATYTGEAIAQFSNGVVTFDEYEFDANADYTVEITQYNEVTGGDDELLSAEAAFTLNAADENLSGINIKVEIHTDFYPGEMSWNLLNSAGDVVASGGPYQPGNEDEYGGGGPDALTVKTEYFTLSEDIDCYSIELLDSFGDGWSAYNQGTFVGIKIFTGSQSVFEAAVGNFGPRAYGETIFKTTGQLDNPSFQTAKFAVYPNPTSGILNFTTEETVNVTVVDLSGKVVFTANNINDGDSINLNSLQTGMYIAKINGETTERVEKIVIK</sequence>
<gene>
    <name evidence="4" type="ORF">Q763_13855</name>
</gene>
<evidence type="ECO:0000256" key="1">
    <source>
        <dbReference type="ARBA" id="ARBA00022729"/>
    </source>
</evidence>
<dbReference type="CDD" id="cd02966">
    <property type="entry name" value="TlpA_like_family"/>
    <property type="match status" value="1"/>
</dbReference>
<evidence type="ECO:0000313" key="5">
    <source>
        <dbReference type="Proteomes" id="UP000030129"/>
    </source>
</evidence>
<feature type="domain" description="Thioredoxin" evidence="3">
    <location>
        <begin position="24"/>
        <end position="199"/>
    </location>
</feature>
<dbReference type="Gene3D" id="3.40.30.10">
    <property type="entry name" value="Glutaredoxin"/>
    <property type="match status" value="1"/>
</dbReference>
<dbReference type="eggNOG" id="COG0526">
    <property type="taxonomic scope" value="Bacteria"/>
</dbReference>
<evidence type="ECO:0000256" key="2">
    <source>
        <dbReference type="SAM" id="SignalP"/>
    </source>
</evidence>
<accession>A0A0A2LJF7</accession>
<dbReference type="Proteomes" id="UP000030129">
    <property type="component" value="Unassembled WGS sequence"/>
</dbReference>
<evidence type="ECO:0000259" key="3">
    <source>
        <dbReference type="PROSITE" id="PS51352"/>
    </source>
</evidence>